<dbReference type="STRING" id="9925.ENSCHIP00000014492"/>
<protein>
    <submittedName>
        <fullName evidence="2">Uncharacterized protein</fullName>
    </submittedName>
</protein>
<dbReference type="OMA" id="PWFWWVE"/>
<feature type="compositionally biased region" description="Low complexity" evidence="1">
    <location>
        <begin position="84"/>
        <end position="109"/>
    </location>
</feature>
<name>A0A452EQP9_CAPHI</name>
<reference evidence="2 3" key="1">
    <citation type="submission" date="2016-04" db="EMBL/GenBank/DDBJ databases">
        <title>Polished mammalian reference genomes with single-molecule sequencing and chromosome conformation capture applied to the Capra hircus genome.</title>
        <authorList>
            <person name="Bickhart D.M."/>
            <person name="Koren S."/>
            <person name="Rosen B."/>
            <person name="Hastie A."/>
            <person name="Liachko I."/>
            <person name="Sullivan S.T."/>
            <person name="Burton J."/>
            <person name="Sayre B.L."/>
            <person name="Huson H.J."/>
            <person name="Lee J."/>
            <person name="Lam E."/>
            <person name="Kelley C.M."/>
            <person name="Hutchison J.L."/>
            <person name="Zhou Y."/>
            <person name="Sun J."/>
            <person name="Crisa A."/>
            <person name="Schwartz J.C."/>
            <person name="Hammond J.A."/>
            <person name="Schroeder S.G."/>
            <person name="Liu G.E."/>
            <person name="Dunham M."/>
            <person name="Shendure J."/>
            <person name="Sonstegard T.S."/>
            <person name="Phillippy A.M."/>
            <person name="Van Tassell C.P."/>
            <person name="Smith T.P."/>
        </authorList>
    </citation>
    <scope>NUCLEOTIDE SEQUENCE [LARGE SCALE GENOMIC DNA]</scope>
</reference>
<dbReference type="Ensembl" id="ENSCHIT00000022289.1">
    <property type="protein sequence ID" value="ENSCHIP00000014492.1"/>
    <property type="gene ID" value="ENSCHIG00000015513.1"/>
</dbReference>
<dbReference type="GeneTree" id="ENSGT00940000172063"/>
<evidence type="ECO:0000313" key="3">
    <source>
        <dbReference type="Proteomes" id="UP000291000"/>
    </source>
</evidence>
<dbReference type="Bgee" id="ENSCHIG00000015513">
    <property type="expression patterns" value="Expressed in skin of neck and 3 other cell types or tissues"/>
</dbReference>
<keyword evidence="3" id="KW-1185">Reference proteome</keyword>
<dbReference type="EMBL" id="LWLT01000026">
    <property type="status" value="NOT_ANNOTATED_CDS"/>
    <property type="molecule type" value="Genomic_DNA"/>
</dbReference>
<evidence type="ECO:0000313" key="2">
    <source>
        <dbReference type="Ensembl" id="ENSCHIP00000014492.1"/>
    </source>
</evidence>
<feature type="compositionally biased region" description="Basic residues" evidence="1">
    <location>
        <begin position="74"/>
        <end position="83"/>
    </location>
</feature>
<feature type="compositionally biased region" description="Pro residues" evidence="1">
    <location>
        <begin position="15"/>
        <end position="39"/>
    </location>
</feature>
<sequence length="171" mass="19553">AGTQQQTGTQQLEPQPEPQPPQEPQPPLDPPQEPQPPLPQLDRSPPWSPHTSRSPPWSPHTSRSPLCRSWSRSRLAHSSRRAHSSWSRSPHSWSRSPHSWSRSPRSSQSSPWFWWVEGGVGQRSRWRERRGSVWGLRGREPLYTCRGRCDLGTWSLPVCCSMSSSNCCFLT</sequence>
<reference evidence="2" key="2">
    <citation type="submission" date="2025-08" db="UniProtKB">
        <authorList>
            <consortium name="Ensembl"/>
        </authorList>
    </citation>
    <scope>IDENTIFICATION</scope>
</reference>
<feature type="compositionally biased region" description="Polar residues" evidence="1">
    <location>
        <begin position="49"/>
        <end position="64"/>
    </location>
</feature>
<evidence type="ECO:0000256" key="1">
    <source>
        <dbReference type="SAM" id="MobiDB-lite"/>
    </source>
</evidence>
<reference evidence="2" key="3">
    <citation type="submission" date="2025-09" db="UniProtKB">
        <authorList>
            <consortium name="Ensembl"/>
        </authorList>
    </citation>
    <scope>IDENTIFICATION</scope>
</reference>
<feature type="compositionally biased region" description="Low complexity" evidence="1">
    <location>
        <begin position="1"/>
        <end position="14"/>
    </location>
</feature>
<organism evidence="2 3">
    <name type="scientific">Capra hircus</name>
    <name type="common">Goat</name>
    <dbReference type="NCBI Taxonomy" id="9925"/>
    <lineage>
        <taxon>Eukaryota</taxon>
        <taxon>Metazoa</taxon>
        <taxon>Chordata</taxon>
        <taxon>Craniata</taxon>
        <taxon>Vertebrata</taxon>
        <taxon>Euteleostomi</taxon>
        <taxon>Mammalia</taxon>
        <taxon>Eutheria</taxon>
        <taxon>Laurasiatheria</taxon>
        <taxon>Artiodactyla</taxon>
        <taxon>Ruminantia</taxon>
        <taxon>Pecora</taxon>
        <taxon>Bovidae</taxon>
        <taxon>Caprinae</taxon>
        <taxon>Capra</taxon>
    </lineage>
</organism>
<feature type="region of interest" description="Disordered" evidence="1">
    <location>
        <begin position="1"/>
        <end position="109"/>
    </location>
</feature>
<dbReference type="Proteomes" id="UP000291000">
    <property type="component" value="Chromosome 29"/>
</dbReference>
<accession>A0A452EQP9</accession>
<dbReference type="AlphaFoldDB" id="A0A452EQP9"/>
<proteinExistence type="predicted"/>